<evidence type="ECO:0000313" key="4">
    <source>
        <dbReference type="Proteomes" id="UP001139171"/>
    </source>
</evidence>
<keyword evidence="1" id="KW-0812">Transmembrane</keyword>
<dbReference type="Pfam" id="PF18153">
    <property type="entry name" value="Cap15_CD_rec"/>
    <property type="match status" value="1"/>
</dbReference>
<keyword evidence="1" id="KW-1133">Transmembrane helix</keyword>
<reference evidence="3" key="1">
    <citation type="submission" date="2021-11" db="EMBL/GenBank/DDBJ databases">
        <title>Jinshanibacter sp. isolated from one year old Eriocheir sinensis.</title>
        <authorList>
            <person name="Li J.-Y."/>
            <person name="He W."/>
            <person name="Gao T.-H."/>
        </authorList>
    </citation>
    <scope>NUCLEOTIDE SEQUENCE</scope>
    <source>
        <strain evidence="3">LJY008</strain>
    </source>
</reference>
<name>A0A9X1MYV7_9GAMM</name>
<proteinExistence type="predicted"/>
<accession>A0A9X1MYV7</accession>
<dbReference type="Proteomes" id="UP001139171">
    <property type="component" value="Unassembled WGS sequence"/>
</dbReference>
<comment type="caution">
    <text evidence="3">The sequence shown here is derived from an EMBL/GenBank/DDBJ whole genome shotgun (WGS) entry which is preliminary data.</text>
</comment>
<feature type="transmembrane region" description="Helical" evidence="1">
    <location>
        <begin position="7"/>
        <end position="30"/>
    </location>
</feature>
<keyword evidence="4" id="KW-1185">Reference proteome</keyword>
<evidence type="ECO:0000256" key="1">
    <source>
        <dbReference type="SAM" id="Phobius"/>
    </source>
</evidence>
<evidence type="ECO:0000259" key="2">
    <source>
        <dbReference type="Pfam" id="PF18153"/>
    </source>
</evidence>
<evidence type="ECO:0000313" key="3">
    <source>
        <dbReference type="EMBL" id="MCD1127374.1"/>
    </source>
</evidence>
<dbReference type="EMBL" id="JAJNAG010000050">
    <property type="protein sequence ID" value="MCD1127374.1"/>
    <property type="molecule type" value="Genomic_DNA"/>
</dbReference>
<feature type="transmembrane region" description="Helical" evidence="1">
    <location>
        <begin position="36"/>
        <end position="62"/>
    </location>
</feature>
<dbReference type="RefSeq" id="WP_230611102.1">
    <property type="nucleotide sequence ID" value="NZ_JAJNAG010000050.1"/>
</dbReference>
<protein>
    <recommendedName>
        <fullName evidence="2">CD-NTase-associated protein 15 domain-containing protein</fullName>
    </recommendedName>
</protein>
<organism evidence="3 4">
    <name type="scientific">Limnobaculum eriocheiris</name>
    <dbReference type="NCBI Taxonomy" id="2897391"/>
    <lineage>
        <taxon>Bacteria</taxon>
        <taxon>Pseudomonadati</taxon>
        <taxon>Pseudomonadota</taxon>
        <taxon>Gammaproteobacteria</taxon>
        <taxon>Enterobacterales</taxon>
        <taxon>Budviciaceae</taxon>
        <taxon>Limnobaculum</taxon>
    </lineage>
</organism>
<sequence>MINLLPIGKVISLIAVTYAAICVMILWGVYDENTTFFTALSIATGGSLLLNATLLLVFCFGWRNLWRVFPELNDLLFPDLNGTWDMVIHWEWEDKKGTSRANATIKQTFLKIGMDVEAEDSDSQTLVAKPKKDAETGRAALYYVFLTTPKHKANVDLQDPYNGTAILKLSLNDKRELKGNYFTSRKTVGHYELTRIE</sequence>
<feature type="domain" description="CD-NTase-associated protein 15" evidence="2">
    <location>
        <begin position="77"/>
        <end position="195"/>
    </location>
</feature>
<dbReference type="AlphaFoldDB" id="A0A9X1MYV7"/>
<dbReference type="InterPro" id="IPR041208">
    <property type="entry name" value="Cap15"/>
</dbReference>
<gene>
    <name evidence="3" type="ORF">LPW36_15465</name>
</gene>
<keyword evidence="1" id="KW-0472">Membrane</keyword>